<evidence type="ECO:0000256" key="1">
    <source>
        <dbReference type="ARBA" id="ARBA00010515"/>
    </source>
</evidence>
<dbReference type="Gene3D" id="3.40.50.1820">
    <property type="entry name" value="alpha/beta hydrolase"/>
    <property type="match status" value="1"/>
</dbReference>
<evidence type="ECO:0000256" key="3">
    <source>
        <dbReference type="PROSITE-ProRule" id="PRU10038"/>
    </source>
</evidence>
<keyword evidence="4" id="KW-1133">Transmembrane helix</keyword>
<evidence type="ECO:0000259" key="5">
    <source>
        <dbReference type="Pfam" id="PF07859"/>
    </source>
</evidence>
<evidence type="ECO:0000256" key="4">
    <source>
        <dbReference type="SAM" id="Phobius"/>
    </source>
</evidence>
<reference evidence="6 7" key="1">
    <citation type="submission" date="2024-02" db="EMBL/GenBank/DDBJ databases">
        <title>De novo assembly and annotation of 12 fungi associated with fruit tree decline syndrome in Ontario, Canada.</title>
        <authorList>
            <person name="Sulman M."/>
            <person name="Ellouze W."/>
            <person name="Ilyukhin E."/>
        </authorList>
    </citation>
    <scope>NUCLEOTIDE SEQUENCE [LARGE SCALE GENOMIC DNA]</scope>
    <source>
        <strain evidence="6 7">M1-105</strain>
    </source>
</reference>
<feature type="domain" description="Alpha/beta hydrolase fold-3" evidence="5">
    <location>
        <begin position="135"/>
        <end position="355"/>
    </location>
</feature>
<feature type="active site" evidence="3">
    <location>
        <position position="217"/>
    </location>
</feature>
<accession>A0ABR3SJ55</accession>
<dbReference type="Proteomes" id="UP001521116">
    <property type="component" value="Unassembled WGS sequence"/>
</dbReference>
<dbReference type="Pfam" id="PF07859">
    <property type="entry name" value="Abhydrolase_3"/>
    <property type="match status" value="1"/>
</dbReference>
<dbReference type="PANTHER" id="PTHR48081">
    <property type="entry name" value="AB HYDROLASE SUPERFAMILY PROTEIN C4A8.06C"/>
    <property type="match status" value="1"/>
</dbReference>
<gene>
    <name evidence="6" type="ORF">SLS56_008965</name>
</gene>
<dbReference type="InterPro" id="IPR033140">
    <property type="entry name" value="Lipase_GDXG_put_SER_AS"/>
</dbReference>
<dbReference type="EMBL" id="JAJVDC020000143">
    <property type="protein sequence ID" value="KAL1621954.1"/>
    <property type="molecule type" value="Genomic_DNA"/>
</dbReference>
<feature type="transmembrane region" description="Helical" evidence="4">
    <location>
        <begin position="12"/>
        <end position="32"/>
    </location>
</feature>
<evidence type="ECO:0000313" key="7">
    <source>
        <dbReference type="Proteomes" id="UP001521116"/>
    </source>
</evidence>
<keyword evidence="2" id="KW-0378">Hydrolase</keyword>
<comment type="caution">
    <text evidence="6">The sequence shown here is derived from an EMBL/GenBank/DDBJ whole genome shotgun (WGS) entry which is preliminary data.</text>
</comment>
<evidence type="ECO:0000313" key="6">
    <source>
        <dbReference type="EMBL" id="KAL1621954.1"/>
    </source>
</evidence>
<comment type="similarity">
    <text evidence="1">Belongs to the 'GDXG' lipolytic enzyme family.</text>
</comment>
<dbReference type="InterPro" id="IPR029058">
    <property type="entry name" value="AB_hydrolase_fold"/>
</dbReference>
<dbReference type="InterPro" id="IPR013094">
    <property type="entry name" value="AB_hydrolase_3"/>
</dbReference>
<keyword evidence="4" id="KW-0472">Membrane</keyword>
<protein>
    <recommendedName>
        <fullName evidence="5">Alpha/beta hydrolase fold-3 domain-containing protein</fullName>
    </recommendedName>
</protein>
<dbReference type="PROSITE" id="PS01174">
    <property type="entry name" value="LIPASE_GDXG_SER"/>
    <property type="match status" value="1"/>
</dbReference>
<name>A0ABR3SJ55_9PEZI</name>
<evidence type="ECO:0000256" key="2">
    <source>
        <dbReference type="ARBA" id="ARBA00022801"/>
    </source>
</evidence>
<keyword evidence="4" id="KW-0812">Transmembrane</keyword>
<dbReference type="PANTHER" id="PTHR48081:SF8">
    <property type="entry name" value="ALPHA_BETA HYDROLASE FOLD-3 DOMAIN-CONTAINING PROTEIN-RELATED"/>
    <property type="match status" value="1"/>
</dbReference>
<dbReference type="SUPFAM" id="SSF53474">
    <property type="entry name" value="alpha/beta-Hydrolases"/>
    <property type="match status" value="1"/>
</dbReference>
<organism evidence="6 7">
    <name type="scientific">Neofusicoccum ribis</name>
    <dbReference type="NCBI Taxonomy" id="45134"/>
    <lineage>
        <taxon>Eukaryota</taxon>
        <taxon>Fungi</taxon>
        <taxon>Dikarya</taxon>
        <taxon>Ascomycota</taxon>
        <taxon>Pezizomycotina</taxon>
        <taxon>Dothideomycetes</taxon>
        <taxon>Dothideomycetes incertae sedis</taxon>
        <taxon>Botryosphaeriales</taxon>
        <taxon>Botryosphaeriaceae</taxon>
        <taxon>Neofusicoccum</taxon>
    </lineage>
</organism>
<keyword evidence="7" id="KW-1185">Reference proteome</keyword>
<dbReference type="InterPro" id="IPR050300">
    <property type="entry name" value="GDXG_lipolytic_enzyme"/>
</dbReference>
<proteinExistence type="inferred from homology"/>
<sequence length="389" mass="42118">MSCILTRHPVKALYTIYAILLEAIRIPCWMLIYTLPSLRPDPHWTHRQAVGLRLLRAIVYHSAKVEVNVPLSMAPGPEGDRFVITPPAASTLYRGPLDDAETKPAKIGGTWYPERYNPPTTTANGAASPDAKAVVLHFHGGAFVLGDGRESDCGHLARTMLRHAPSVGHVYCPQYRLAGAPTSARFPAPLQDAVTAYAYLVRDRGVPAQRVIVSGDSAGGNIVNGLLRYLAAEGGALGLPPPACAWLWSPWINPCIALDTAQIARSPNFASDYISEEFGAWGCRVYASEEDIVAPYVSGGAHPYASPCPVWVQTGGRELLFHDNVEFFEGLKKVNDEKAGGVPCELEIVPYAPHDIPLVGHVVGFSKEYAEVLGKADAFFKRVSKAGRK</sequence>